<evidence type="ECO:0000256" key="6">
    <source>
        <dbReference type="ARBA" id="ARBA00023049"/>
    </source>
</evidence>
<feature type="region of interest" description="Disordered" evidence="7">
    <location>
        <begin position="34"/>
        <end position="53"/>
    </location>
</feature>
<dbReference type="EMBL" id="HBFB01019011">
    <property type="protein sequence ID" value="CAD8682400.1"/>
    <property type="molecule type" value="Transcribed_RNA"/>
</dbReference>
<feature type="domain" description="Peptidase M48" evidence="8">
    <location>
        <begin position="145"/>
        <end position="336"/>
    </location>
</feature>
<dbReference type="Pfam" id="PF01435">
    <property type="entry name" value="Peptidase_M48"/>
    <property type="match status" value="1"/>
</dbReference>
<dbReference type="GO" id="GO:0046872">
    <property type="term" value="F:metal ion binding"/>
    <property type="evidence" value="ECO:0007669"/>
    <property type="project" value="UniProtKB-KW"/>
</dbReference>
<keyword evidence="4" id="KW-0378">Hydrolase</keyword>
<keyword evidence="3" id="KW-0479">Metal-binding</keyword>
<dbReference type="Gene3D" id="3.30.2010.10">
    <property type="entry name" value="Metalloproteases ('zincins'), catalytic domain"/>
    <property type="match status" value="1"/>
</dbReference>
<accession>A0A7S0RND4</accession>
<dbReference type="CDD" id="cd07325">
    <property type="entry name" value="M48_Ste24p_like"/>
    <property type="match status" value="1"/>
</dbReference>
<proteinExistence type="predicted"/>
<evidence type="ECO:0000256" key="7">
    <source>
        <dbReference type="SAM" id="MobiDB-lite"/>
    </source>
</evidence>
<evidence type="ECO:0000313" key="9">
    <source>
        <dbReference type="EMBL" id="CAD8682400.1"/>
    </source>
</evidence>
<keyword evidence="2" id="KW-0645">Protease</keyword>
<gene>
    <name evidence="9" type="ORF">CLEI1391_LOCUS10660</name>
</gene>
<feature type="compositionally biased region" description="Low complexity" evidence="7">
    <location>
        <begin position="452"/>
        <end position="468"/>
    </location>
</feature>
<feature type="region of interest" description="Disordered" evidence="7">
    <location>
        <begin position="406"/>
        <end position="479"/>
    </location>
</feature>
<dbReference type="InterPro" id="IPR001915">
    <property type="entry name" value="Peptidase_M48"/>
</dbReference>
<reference evidence="9" key="1">
    <citation type="submission" date="2021-01" db="EMBL/GenBank/DDBJ databases">
        <authorList>
            <person name="Corre E."/>
            <person name="Pelletier E."/>
            <person name="Niang G."/>
            <person name="Scheremetjew M."/>
            <person name="Finn R."/>
            <person name="Kale V."/>
            <person name="Holt S."/>
            <person name="Cochrane G."/>
            <person name="Meng A."/>
            <person name="Brown T."/>
            <person name="Cohen L."/>
        </authorList>
    </citation>
    <scope>NUCLEOTIDE SEQUENCE</scope>
    <source>
        <strain evidence="9">SAG 11-49</strain>
    </source>
</reference>
<organism evidence="9">
    <name type="scientific">Chlamydomonas leiostraca</name>
    <dbReference type="NCBI Taxonomy" id="1034604"/>
    <lineage>
        <taxon>Eukaryota</taxon>
        <taxon>Viridiplantae</taxon>
        <taxon>Chlorophyta</taxon>
        <taxon>core chlorophytes</taxon>
        <taxon>Chlorophyceae</taxon>
        <taxon>CS clade</taxon>
        <taxon>Chlamydomonadales</taxon>
        <taxon>Chlamydomonadaceae</taxon>
        <taxon>Chlamydomonas</taxon>
    </lineage>
</organism>
<evidence type="ECO:0000256" key="3">
    <source>
        <dbReference type="ARBA" id="ARBA00022723"/>
    </source>
</evidence>
<dbReference type="PANTHER" id="PTHR10120">
    <property type="entry name" value="CAAX PRENYL PROTEASE 1"/>
    <property type="match status" value="1"/>
</dbReference>
<protein>
    <recommendedName>
        <fullName evidence="8">Peptidase M48 domain-containing protein</fullName>
    </recommendedName>
</protein>
<evidence type="ECO:0000256" key="1">
    <source>
        <dbReference type="ARBA" id="ARBA00001947"/>
    </source>
</evidence>
<evidence type="ECO:0000256" key="4">
    <source>
        <dbReference type="ARBA" id="ARBA00022801"/>
    </source>
</evidence>
<sequence>MLSPQPKVVAGKAASPAPVPVLPLRAQGTCCTSGRSPNVGTAPQMAPQQRPARSHRRLFVQASATTQPERPWPTPTVVTRDRVTVFDGLAGDDFRHPLDQQNTSLLRNIPGLEMVAKNVMGPVAEQVLLLENIATSVKVGPDQLPSVHRLLAEAASTLQMEPPELYVRQNPVPNAYTLAIAGRQPFIVLHTALLELLTPRELQAVLAHELGHLKCDHGLWLTVANVLASGTVSVLPVVTGMVEEALMRWLRAAELTCDRAALLVAQDPRVVIGALMKLAGGSPSFANELNVDAFLKQARSYEEATNSLLGWYLRNAQTRALSHPLPVMRAREIDRWAQSTQYKALLSKNRQHRVSVTEYFSPQQLQSPLFGPSASSQPSAQASAYNASSAAAAATVGGGGAWGLSGGGGSSSSGAAASQPPPFLQLISQLQSQGSSSSTSQDLPPSPPAQAPVRQHQPRSPQRPVRPQNSGEWGLNGPL</sequence>
<keyword evidence="6" id="KW-0482">Metalloprotease</keyword>
<keyword evidence="5" id="KW-0862">Zinc</keyword>
<evidence type="ECO:0000256" key="2">
    <source>
        <dbReference type="ARBA" id="ARBA00022670"/>
    </source>
</evidence>
<evidence type="ECO:0000256" key="5">
    <source>
        <dbReference type="ARBA" id="ARBA00022833"/>
    </source>
</evidence>
<dbReference type="GO" id="GO:0006508">
    <property type="term" value="P:proteolysis"/>
    <property type="evidence" value="ECO:0007669"/>
    <property type="project" value="UniProtKB-KW"/>
</dbReference>
<evidence type="ECO:0000259" key="8">
    <source>
        <dbReference type="Pfam" id="PF01435"/>
    </source>
</evidence>
<feature type="compositionally biased region" description="Low complexity" evidence="7">
    <location>
        <begin position="412"/>
        <end position="443"/>
    </location>
</feature>
<dbReference type="FunFam" id="3.30.2010.10:FF:000007">
    <property type="entry name" value="Peptidase M48 family protein"/>
    <property type="match status" value="1"/>
</dbReference>
<comment type="cofactor">
    <cofactor evidence="1">
        <name>Zn(2+)</name>
        <dbReference type="ChEBI" id="CHEBI:29105"/>
    </cofactor>
</comment>
<name>A0A7S0RND4_9CHLO</name>
<dbReference type="AlphaFoldDB" id="A0A7S0RND4"/>
<dbReference type="GO" id="GO:0004222">
    <property type="term" value="F:metalloendopeptidase activity"/>
    <property type="evidence" value="ECO:0007669"/>
    <property type="project" value="InterPro"/>
</dbReference>